<keyword evidence="6" id="KW-0969">Cilium</keyword>
<dbReference type="GO" id="GO:0030030">
    <property type="term" value="P:cell projection organization"/>
    <property type="evidence" value="ECO:0007669"/>
    <property type="project" value="UniProtKB-KW"/>
</dbReference>
<comment type="subcellular location">
    <subcellularLocation>
        <location evidence="1">Cytoplasm</location>
        <location evidence="1">Cytoskeleton</location>
        <location evidence="1">Cilium axoneme</location>
    </subcellularLocation>
</comment>
<name>A0A653BY80_CALMS</name>
<evidence type="ECO:0000256" key="7">
    <source>
        <dbReference type="ARBA" id="ARBA00023212"/>
    </source>
</evidence>
<protein>
    <recommendedName>
        <fullName evidence="3">Cilia- and flagella-associated protein 206</fullName>
    </recommendedName>
</protein>
<comment type="function">
    <text evidence="9">Essential for sperm motility and is involved in the regulation of the beating frequency of motile cilia on the epithelial cells of the respiratory tract. Required for the establishment of radial spokes in sperm flagella.</text>
</comment>
<evidence type="ECO:0000256" key="3">
    <source>
        <dbReference type="ARBA" id="ARBA00021602"/>
    </source>
</evidence>
<keyword evidence="5" id="KW-0970">Cilium biogenesis/degradation</keyword>
<dbReference type="GO" id="GO:0003356">
    <property type="term" value="P:regulation of cilium beat frequency"/>
    <property type="evidence" value="ECO:0007669"/>
    <property type="project" value="TreeGrafter"/>
</dbReference>
<proteinExistence type="inferred from homology"/>
<evidence type="ECO:0000256" key="6">
    <source>
        <dbReference type="ARBA" id="ARBA00023069"/>
    </source>
</evidence>
<evidence type="ECO:0000313" key="10">
    <source>
        <dbReference type="EMBL" id="VEN40554.1"/>
    </source>
</evidence>
<dbReference type="GO" id="GO:0036064">
    <property type="term" value="C:ciliary basal body"/>
    <property type="evidence" value="ECO:0007669"/>
    <property type="project" value="TreeGrafter"/>
</dbReference>
<dbReference type="PANTHER" id="PTHR21442:SF0">
    <property type="entry name" value="CILIA- AND FLAGELLA-ASSOCIATED PROTEIN 206"/>
    <property type="match status" value="1"/>
</dbReference>
<dbReference type="PANTHER" id="PTHR21442">
    <property type="entry name" value="CILIA- AND FLAGELLA-ASSOCIATED PROTEIN 206"/>
    <property type="match status" value="1"/>
</dbReference>
<keyword evidence="11" id="KW-1185">Reference proteome</keyword>
<evidence type="ECO:0000256" key="8">
    <source>
        <dbReference type="ARBA" id="ARBA00023273"/>
    </source>
</evidence>
<evidence type="ECO:0000256" key="5">
    <source>
        <dbReference type="ARBA" id="ARBA00022794"/>
    </source>
</evidence>
<reference evidence="10 11" key="1">
    <citation type="submission" date="2019-01" db="EMBL/GenBank/DDBJ databases">
        <authorList>
            <person name="Sayadi A."/>
        </authorList>
    </citation>
    <scope>NUCLEOTIDE SEQUENCE [LARGE SCALE GENOMIC DNA]</scope>
</reference>
<organism evidence="10 11">
    <name type="scientific">Callosobruchus maculatus</name>
    <name type="common">Southern cowpea weevil</name>
    <name type="synonym">Pulse bruchid</name>
    <dbReference type="NCBI Taxonomy" id="64391"/>
    <lineage>
        <taxon>Eukaryota</taxon>
        <taxon>Metazoa</taxon>
        <taxon>Ecdysozoa</taxon>
        <taxon>Arthropoda</taxon>
        <taxon>Hexapoda</taxon>
        <taxon>Insecta</taxon>
        <taxon>Pterygota</taxon>
        <taxon>Neoptera</taxon>
        <taxon>Endopterygota</taxon>
        <taxon>Coleoptera</taxon>
        <taxon>Polyphaga</taxon>
        <taxon>Cucujiformia</taxon>
        <taxon>Chrysomeloidea</taxon>
        <taxon>Chrysomelidae</taxon>
        <taxon>Bruchinae</taxon>
        <taxon>Bruchini</taxon>
        <taxon>Callosobruchus</taxon>
    </lineage>
</organism>
<gene>
    <name evidence="10" type="ORF">CALMAC_LOCUS4684</name>
</gene>
<evidence type="ECO:0000256" key="2">
    <source>
        <dbReference type="ARBA" id="ARBA00010500"/>
    </source>
</evidence>
<dbReference type="GO" id="GO:0005930">
    <property type="term" value="C:axoneme"/>
    <property type="evidence" value="ECO:0007669"/>
    <property type="project" value="UniProtKB-SubCell"/>
</dbReference>
<dbReference type="EMBL" id="CAACVG010006550">
    <property type="protein sequence ID" value="VEN40554.1"/>
    <property type="molecule type" value="Genomic_DNA"/>
</dbReference>
<comment type="similarity">
    <text evidence="2">Belongs to the CFAP206 family.</text>
</comment>
<sequence length="670" mass="77849">MGGRDSDDILVRNIQRETLEKCMDRQTLRVLPSEKFVTFIVKLHLQNPAWGITENFMACRENVQQLVKHLITLLESHRHPILVALKLQYFYQCCMEHFDSSVQDEKNKVTRMLSPLKAEILNTKVRDALDEPELLEKRIISYILLLIGLGNPQKAQVYNETFYALKSVMDSKEMLDFIQEEEEAKEQQLKELVYVIGGIRIFNKYSGKCVGWDIKNIVESLASLITTMKTTMLEQLEHTTSTSDLMRVFIDKIYVMNHDVHDIGLRLVMPHDVTVKDVEKIKFALGTLTTYNTYLKDMLRQLDEIAQNLQQIHTDLLKKVEEMCEIISQKVATAADVIFPEFIDLCSRWVELGDLLIPVSKIYAIWTKLNAIKREVQFHRGILEVIAEEKVRDTTDFKSASDSDLQSFNPHVTILSAEECEGFDRQQIECQCYCPFKFVETQGGLFHGDIKKHMSTFEGRTYAFSSAKAKAAFSQKPKKYVNELLLFCLNKPPYIEILNMKSRLEEVEIETIIEDKQLGPKFELSKEIQCDSDYESFVPPPENDDYVYDLTDMKKDSLKIDKLDRFEKTKKMVSDILKVKAKYRWSIWDMRKDALELARLTCHRTTSVKTTNTHATTSQRLQTYFPRNKRLHTKKDNYSNTPKPSNFIFGLRNPEPNKQFVVDLTLPTDM</sequence>
<keyword evidence="7" id="KW-0206">Cytoskeleton</keyword>
<accession>A0A653BY80</accession>
<dbReference type="OrthoDB" id="10251073at2759"/>
<evidence type="ECO:0000256" key="9">
    <source>
        <dbReference type="ARBA" id="ARBA00045321"/>
    </source>
</evidence>
<evidence type="ECO:0000256" key="4">
    <source>
        <dbReference type="ARBA" id="ARBA00022490"/>
    </source>
</evidence>
<dbReference type="Proteomes" id="UP000410492">
    <property type="component" value="Unassembled WGS sequence"/>
</dbReference>
<dbReference type="AlphaFoldDB" id="A0A653BY80"/>
<evidence type="ECO:0000256" key="1">
    <source>
        <dbReference type="ARBA" id="ARBA00004430"/>
    </source>
</evidence>
<keyword evidence="8" id="KW-0966">Cell projection</keyword>
<dbReference type="Pfam" id="PF12018">
    <property type="entry name" value="FAP206"/>
    <property type="match status" value="1"/>
</dbReference>
<dbReference type="InterPro" id="IPR021897">
    <property type="entry name" value="FAP206"/>
</dbReference>
<evidence type="ECO:0000313" key="11">
    <source>
        <dbReference type="Proteomes" id="UP000410492"/>
    </source>
</evidence>
<keyword evidence="4" id="KW-0963">Cytoplasm</keyword>